<organism evidence="1 2">
    <name type="scientific">Bifidobacterium dentium ATCC 27679</name>
    <dbReference type="NCBI Taxonomy" id="871562"/>
    <lineage>
        <taxon>Bacteria</taxon>
        <taxon>Bacillati</taxon>
        <taxon>Actinomycetota</taxon>
        <taxon>Actinomycetes</taxon>
        <taxon>Bifidobacteriales</taxon>
        <taxon>Bifidobacteriaceae</taxon>
        <taxon>Bifidobacterium</taxon>
    </lineage>
</organism>
<dbReference type="EMBL" id="AEEQ01000011">
    <property type="protein sequence ID" value="EFM40632.1"/>
    <property type="molecule type" value="Genomic_DNA"/>
</dbReference>
<reference evidence="1 2" key="1">
    <citation type="submission" date="2010-08" db="EMBL/GenBank/DDBJ databases">
        <authorList>
            <person name="Muzny D."/>
            <person name="Qin X."/>
            <person name="Deng J."/>
            <person name="Jiang H."/>
            <person name="Liu Y."/>
            <person name="Qu J."/>
            <person name="Song X.-Z."/>
            <person name="Zhang L."/>
            <person name="Thornton R."/>
            <person name="Coyle M."/>
            <person name="Francisco L."/>
            <person name="Jackson L."/>
            <person name="Javaid M."/>
            <person name="Korchina V."/>
            <person name="Kovar C."/>
            <person name="Mata R."/>
            <person name="Mathew T."/>
            <person name="Ngo R."/>
            <person name="Nguyen L."/>
            <person name="Nguyen N."/>
            <person name="Okwuonu G."/>
            <person name="Ongeri F."/>
            <person name="Pham C."/>
            <person name="Simmons D."/>
            <person name="Wilczek-Boney K."/>
            <person name="Hale W."/>
            <person name="Jakkamsetti A."/>
            <person name="Pham P."/>
            <person name="Ruth R."/>
            <person name="San Lucas F."/>
            <person name="Warren J."/>
            <person name="Zhang J."/>
            <person name="Zhao Z."/>
            <person name="Zhou C."/>
            <person name="Zhu D."/>
            <person name="Lee S."/>
            <person name="Bess C."/>
            <person name="Blankenburg K."/>
            <person name="Forbes L."/>
            <person name="Fu Q."/>
            <person name="Gubbala S."/>
            <person name="Hirani K."/>
            <person name="Jayaseelan J.C."/>
            <person name="Lara F."/>
            <person name="Munidasa M."/>
            <person name="Palculict T."/>
            <person name="Patil S."/>
            <person name="Pu L.-L."/>
            <person name="Saada N."/>
            <person name="Tang L."/>
            <person name="Weissenberger G."/>
            <person name="Zhu Y."/>
            <person name="Hemphill L."/>
            <person name="Shang Y."/>
            <person name="Youmans B."/>
            <person name="Ayvaz T."/>
            <person name="Ross M."/>
            <person name="Santibanez J."/>
            <person name="Aqrawi P."/>
            <person name="Gross S."/>
            <person name="Joshi V."/>
            <person name="Fowler G."/>
            <person name="Nazareth L."/>
            <person name="Reid J."/>
            <person name="Worley K."/>
            <person name="Petrosino J."/>
            <person name="Highlander S."/>
            <person name="Gibbs R."/>
        </authorList>
    </citation>
    <scope>NUCLEOTIDE SEQUENCE [LARGE SCALE GENOMIC DNA]</scope>
    <source>
        <strain evidence="1 2">ATCC 27679</strain>
    </source>
</reference>
<accession>E0Q9K7</accession>
<gene>
    <name evidence="1" type="ORF">HMPREF0168_1655</name>
</gene>
<comment type="caution">
    <text evidence="1">The sequence shown here is derived from an EMBL/GenBank/DDBJ whole genome shotgun (WGS) entry which is preliminary data.</text>
</comment>
<evidence type="ECO:0000313" key="2">
    <source>
        <dbReference type="Proteomes" id="UP000003323"/>
    </source>
</evidence>
<name>E0Q9K7_9BIFI</name>
<protein>
    <submittedName>
        <fullName evidence="1">Uncharacterized protein</fullName>
    </submittedName>
</protein>
<dbReference type="HOGENOM" id="CLU_2506073_0_0_11"/>
<proteinExistence type="predicted"/>
<dbReference type="Proteomes" id="UP000003323">
    <property type="component" value="Unassembled WGS sequence"/>
</dbReference>
<evidence type="ECO:0000313" key="1">
    <source>
        <dbReference type="EMBL" id="EFM40632.1"/>
    </source>
</evidence>
<sequence>MSVLVMAGPVAHDSGIVPSCRVVRGVVPRIAVELRLNNGRIGRIAVKMRIITVESRSNRSNRGRINLAGDSCNEMERLTLRWSVH</sequence>
<dbReference type="AlphaFoldDB" id="E0Q9K7"/>